<keyword evidence="3" id="KW-1185">Reference proteome</keyword>
<dbReference type="RefSeq" id="WP_303280773.1">
    <property type="nucleotide sequence ID" value="NZ_BAABCZ010000016.1"/>
</dbReference>
<organism evidence="2 3">
    <name type="scientific">Flavivirga amylovorans</name>
    <dbReference type="NCBI Taxonomy" id="870486"/>
    <lineage>
        <taxon>Bacteria</taxon>
        <taxon>Pseudomonadati</taxon>
        <taxon>Bacteroidota</taxon>
        <taxon>Flavobacteriia</taxon>
        <taxon>Flavobacteriales</taxon>
        <taxon>Flavobacteriaceae</taxon>
        <taxon>Flavivirga</taxon>
    </lineage>
</organism>
<sequence>MKSLKINNPALNNAFFLNVLTIRLITAFFFTIIFSIGVHAQDVFEIKFTAGYTQYRGALVIYNSGSGKMRVRYYSNGKTKMVEQTMKIENTQYGMRLTGYNPVYPNTSIKHPSYNADNFYISVNENGKYSITNIDDGGTPAKTTIRLIKGKYSIDKFLGDFNWELNSTSTSKQIYFKNTCSSDIKLAVRYRYNDESWTTKYWYNIDGNERTYLSSNGNRLTTNNSIVYIYAKIPGENYEWSGEKSRYINGEYYDMMEYEMNIDSDGDYYISLNCLNR</sequence>
<gene>
    <name evidence="2" type="ORF">Q4Q39_02440</name>
</gene>
<dbReference type="Proteomes" id="UP001176891">
    <property type="component" value="Unassembled WGS sequence"/>
</dbReference>
<keyword evidence="1" id="KW-0812">Transmembrane</keyword>
<reference evidence="2" key="1">
    <citation type="submission" date="2023-07" db="EMBL/GenBank/DDBJ databases">
        <title>Two novel species in the genus Flavivirga.</title>
        <authorList>
            <person name="Kwon K."/>
        </authorList>
    </citation>
    <scope>NUCLEOTIDE SEQUENCE</scope>
    <source>
        <strain evidence="2">KACC 14157</strain>
    </source>
</reference>
<evidence type="ECO:0000313" key="2">
    <source>
        <dbReference type="EMBL" id="MDO5986252.1"/>
    </source>
</evidence>
<proteinExistence type="predicted"/>
<evidence type="ECO:0008006" key="4">
    <source>
        <dbReference type="Google" id="ProtNLM"/>
    </source>
</evidence>
<evidence type="ECO:0000256" key="1">
    <source>
        <dbReference type="SAM" id="Phobius"/>
    </source>
</evidence>
<keyword evidence="1" id="KW-0472">Membrane</keyword>
<comment type="caution">
    <text evidence="2">The sequence shown here is derived from an EMBL/GenBank/DDBJ whole genome shotgun (WGS) entry which is preliminary data.</text>
</comment>
<dbReference type="EMBL" id="JAUOEM010000001">
    <property type="protein sequence ID" value="MDO5986252.1"/>
    <property type="molecule type" value="Genomic_DNA"/>
</dbReference>
<keyword evidence="1" id="KW-1133">Transmembrane helix</keyword>
<accession>A0ABT8WX30</accession>
<feature type="transmembrane region" description="Helical" evidence="1">
    <location>
        <begin position="15"/>
        <end position="38"/>
    </location>
</feature>
<evidence type="ECO:0000313" key="3">
    <source>
        <dbReference type="Proteomes" id="UP001176891"/>
    </source>
</evidence>
<protein>
    <recommendedName>
        <fullName evidence="4">DUF4595 domain-containing protein</fullName>
    </recommendedName>
</protein>
<name>A0ABT8WX30_9FLAO</name>